<dbReference type="RefSeq" id="WP_235055727.1">
    <property type="nucleotide sequence ID" value="NZ_JAKFHA010000020.1"/>
</dbReference>
<dbReference type="Pfam" id="PF03992">
    <property type="entry name" value="ABM"/>
    <property type="match status" value="1"/>
</dbReference>
<comment type="caution">
    <text evidence="3">The sequence shown here is derived from an EMBL/GenBank/DDBJ whole genome shotgun (WGS) entry which is preliminary data.</text>
</comment>
<accession>A0AA41Q3W2</accession>
<evidence type="ECO:0000256" key="1">
    <source>
        <dbReference type="SAM" id="MobiDB-lite"/>
    </source>
</evidence>
<feature type="region of interest" description="Disordered" evidence="1">
    <location>
        <begin position="1"/>
        <end position="31"/>
    </location>
</feature>
<dbReference type="EMBL" id="JAKFHA010000020">
    <property type="protein sequence ID" value="MCF2531064.1"/>
    <property type="molecule type" value="Genomic_DNA"/>
</dbReference>
<keyword evidence="3" id="KW-0503">Monooxygenase</keyword>
<name>A0AA41Q3W2_9ACTN</name>
<evidence type="ECO:0000313" key="3">
    <source>
        <dbReference type="EMBL" id="MCF2531064.1"/>
    </source>
</evidence>
<dbReference type="Gene3D" id="3.30.70.100">
    <property type="match status" value="1"/>
</dbReference>
<dbReference type="SUPFAM" id="SSF54909">
    <property type="entry name" value="Dimeric alpha+beta barrel"/>
    <property type="match status" value="1"/>
</dbReference>
<dbReference type="InterPro" id="IPR007138">
    <property type="entry name" value="ABM_dom"/>
</dbReference>
<keyword evidence="4" id="KW-1185">Reference proteome</keyword>
<sequence length="400" mass="43736">MDTTVRIDSERVASDRSTDRAADRSDKQRPDAEGTKLRVLLMLEIHEGSQERFLTAYESIRDQVAQVPGHLRDQLCQSIEDPTQWLITSEWAGADEFLTWVNSPEHQDMVLPLHGCVRGTRSLRYSVARETGSHGPGTAAERPSPAPGARARSRASRSGAERPAEPEVVRCALSFEVKPGSEAEVARILSGYKSPDPHVDERTSLHRTSVFMRGNVVVRAVEIAGDMRAALQHVARQPQVRAAEEALNPHLAEPRDLDDPEGARAFFMRAALAEDFHQVSATPRDGVVRAAFLYPVRPGCADAAAQVLARHDEADLNDRNGLLAASSIYVRQDLLVRVVDVRSVPDPDPATLLGVDRDAVARLGRLLDVQGDLTDDAGLRLLHAASEMTPVTDRRAATAS</sequence>
<proteinExistence type="predicted"/>
<dbReference type="AlphaFoldDB" id="A0AA41Q3W2"/>
<gene>
    <name evidence="3" type="ORF">LZ495_28145</name>
</gene>
<organism evidence="3 4">
    <name type="scientific">Yinghuangia soli</name>
    <dbReference type="NCBI Taxonomy" id="2908204"/>
    <lineage>
        <taxon>Bacteria</taxon>
        <taxon>Bacillati</taxon>
        <taxon>Actinomycetota</taxon>
        <taxon>Actinomycetes</taxon>
        <taxon>Kitasatosporales</taxon>
        <taxon>Streptomycetaceae</taxon>
        <taxon>Yinghuangia</taxon>
    </lineage>
</organism>
<evidence type="ECO:0000259" key="2">
    <source>
        <dbReference type="PROSITE" id="PS51725"/>
    </source>
</evidence>
<dbReference type="Proteomes" id="UP001165378">
    <property type="component" value="Unassembled WGS sequence"/>
</dbReference>
<dbReference type="Pfam" id="PF04486">
    <property type="entry name" value="SchA_CurD"/>
    <property type="match status" value="1"/>
</dbReference>
<keyword evidence="3" id="KW-0560">Oxidoreductase</keyword>
<dbReference type="InterPro" id="IPR007575">
    <property type="entry name" value="SchA_CurD-like"/>
</dbReference>
<feature type="compositionally biased region" description="Low complexity" evidence="1">
    <location>
        <begin position="139"/>
        <end position="150"/>
    </location>
</feature>
<reference evidence="3" key="1">
    <citation type="submission" date="2022-01" db="EMBL/GenBank/DDBJ databases">
        <title>Genome-Based Taxonomic Classification of the Phylum Actinobacteria.</title>
        <authorList>
            <person name="Gao Y."/>
        </authorList>
    </citation>
    <scope>NUCLEOTIDE SEQUENCE</scope>
    <source>
        <strain evidence="3">KLBMP 8922</strain>
    </source>
</reference>
<dbReference type="GO" id="GO:0004497">
    <property type="term" value="F:monooxygenase activity"/>
    <property type="evidence" value="ECO:0007669"/>
    <property type="project" value="UniProtKB-KW"/>
</dbReference>
<dbReference type="InterPro" id="IPR011008">
    <property type="entry name" value="Dimeric_a/b-barrel"/>
</dbReference>
<dbReference type="PROSITE" id="PS51725">
    <property type="entry name" value="ABM"/>
    <property type="match status" value="1"/>
</dbReference>
<protein>
    <submittedName>
        <fullName evidence="3">Antibiotic biosynthesis monooxygenase</fullName>
    </submittedName>
</protein>
<evidence type="ECO:0000313" key="4">
    <source>
        <dbReference type="Proteomes" id="UP001165378"/>
    </source>
</evidence>
<feature type="domain" description="ABM" evidence="2">
    <location>
        <begin position="37"/>
        <end position="131"/>
    </location>
</feature>
<feature type="region of interest" description="Disordered" evidence="1">
    <location>
        <begin position="128"/>
        <end position="165"/>
    </location>
</feature>